<name>A0A1G7N8P1_9BACL</name>
<evidence type="ECO:0000313" key="2">
    <source>
        <dbReference type="EMBL" id="SDF70435.1"/>
    </source>
</evidence>
<feature type="transmembrane region" description="Helical" evidence="1">
    <location>
        <begin position="68"/>
        <end position="89"/>
    </location>
</feature>
<evidence type="ECO:0000256" key="1">
    <source>
        <dbReference type="SAM" id="Phobius"/>
    </source>
</evidence>
<dbReference type="EMBL" id="FNBG01000015">
    <property type="protein sequence ID" value="SDF70435.1"/>
    <property type="molecule type" value="Genomic_DNA"/>
</dbReference>
<proteinExistence type="predicted"/>
<evidence type="ECO:0000313" key="3">
    <source>
        <dbReference type="Proteomes" id="UP000198972"/>
    </source>
</evidence>
<feature type="transmembrane region" description="Helical" evidence="1">
    <location>
        <begin position="12"/>
        <end position="33"/>
    </location>
</feature>
<keyword evidence="1" id="KW-0472">Membrane</keyword>
<organism evidence="2 3">
    <name type="scientific">Fontibacillus panacisegetis</name>
    <dbReference type="NCBI Taxonomy" id="670482"/>
    <lineage>
        <taxon>Bacteria</taxon>
        <taxon>Bacillati</taxon>
        <taxon>Bacillota</taxon>
        <taxon>Bacilli</taxon>
        <taxon>Bacillales</taxon>
        <taxon>Paenibacillaceae</taxon>
        <taxon>Fontibacillus</taxon>
    </lineage>
</organism>
<reference evidence="2 3" key="1">
    <citation type="submission" date="2016-10" db="EMBL/GenBank/DDBJ databases">
        <authorList>
            <person name="de Groot N.N."/>
        </authorList>
    </citation>
    <scope>NUCLEOTIDE SEQUENCE [LARGE SCALE GENOMIC DNA]</scope>
    <source>
        <strain evidence="2 3">DSM 28129</strain>
    </source>
</reference>
<protein>
    <submittedName>
        <fullName evidence="2">Uncharacterized protein</fullName>
    </submittedName>
</protein>
<dbReference type="Proteomes" id="UP000198972">
    <property type="component" value="Unassembled WGS sequence"/>
</dbReference>
<keyword evidence="3" id="KW-1185">Reference proteome</keyword>
<keyword evidence="1" id="KW-1133">Transmembrane helix</keyword>
<sequence length="90" mass="9949">MLVFFELLLDHSLRGVSIGIAISNGILGNKIYYRKAKKEIDHILLLHGDPEIRRTLIQQKGGTSGWGIVYGIVMILIGAFLQVFLAAILS</sequence>
<dbReference type="STRING" id="670482.SAMN04488542_11564"/>
<gene>
    <name evidence="2" type="ORF">SAMN04488542_11564</name>
</gene>
<dbReference type="AlphaFoldDB" id="A0A1G7N8P1"/>
<accession>A0A1G7N8P1</accession>
<keyword evidence="1" id="KW-0812">Transmembrane</keyword>